<evidence type="ECO:0000313" key="3">
    <source>
        <dbReference type="Proteomes" id="UP001279734"/>
    </source>
</evidence>
<feature type="region of interest" description="Disordered" evidence="1">
    <location>
        <begin position="39"/>
        <end position="80"/>
    </location>
</feature>
<organism evidence="2 3">
    <name type="scientific">Nepenthes gracilis</name>
    <name type="common">Slender pitcher plant</name>
    <dbReference type="NCBI Taxonomy" id="150966"/>
    <lineage>
        <taxon>Eukaryota</taxon>
        <taxon>Viridiplantae</taxon>
        <taxon>Streptophyta</taxon>
        <taxon>Embryophyta</taxon>
        <taxon>Tracheophyta</taxon>
        <taxon>Spermatophyta</taxon>
        <taxon>Magnoliopsida</taxon>
        <taxon>eudicotyledons</taxon>
        <taxon>Gunneridae</taxon>
        <taxon>Pentapetalae</taxon>
        <taxon>Caryophyllales</taxon>
        <taxon>Nepenthaceae</taxon>
        <taxon>Nepenthes</taxon>
    </lineage>
</organism>
<feature type="compositionally biased region" description="Basic and acidic residues" evidence="1">
    <location>
        <begin position="48"/>
        <end position="63"/>
    </location>
</feature>
<dbReference type="EMBL" id="BSYO01000033">
    <property type="protein sequence ID" value="GMH27841.1"/>
    <property type="molecule type" value="Genomic_DNA"/>
</dbReference>
<accession>A0AAD3Y5R6</accession>
<comment type="caution">
    <text evidence="2">The sequence shown here is derived from an EMBL/GenBank/DDBJ whole genome shotgun (WGS) entry which is preliminary data.</text>
</comment>
<keyword evidence="3" id="KW-1185">Reference proteome</keyword>
<evidence type="ECO:0000256" key="1">
    <source>
        <dbReference type="SAM" id="MobiDB-lite"/>
    </source>
</evidence>
<gene>
    <name evidence="2" type="ORF">Nepgr_029684</name>
</gene>
<dbReference type="Proteomes" id="UP001279734">
    <property type="component" value="Unassembled WGS sequence"/>
</dbReference>
<proteinExistence type="predicted"/>
<name>A0AAD3Y5R6_NEPGR</name>
<protein>
    <submittedName>
        <fullName evidence="2">Uncharacterized protein</fullName>
    </submittedName>
</protein>
<dbReference type="AlphaFoldDB" id="A0AAD3Y5R6"/>
<sequence length="80" mass="9277">MNTMFHWKHSMPSRIARQGLSRRGLQVIDRALHRADISRTRWQTNGRSSHDGRRPIRATRDRCGPSNSTTDGLLQRAINR</sequence>
<evidence type="ECO:0000313" key="2">
    <source>
        <dbReference type="EMBL" id="GMH27841.1"/>
    </source>
</evidence>
<reference evidence="2" key="1">
    <citation type="submission" date="2023-05" db="EMBL/GenBank/DDBJ databases">
        <title>Nepenthes gracilis genome sequencing.</title>
        <authorList>
            <person name="Fukushima K."/>
        </authorList>
    </citation>
    <scope>NUCLEOTIDE SEQUENCE</scope>
    <source>
        <strain evidence="2">SING2019-196</strain>
    </source>
</reference>